<dbReference type="AlphaFoldDB" id="N8REM3"/>
<proteinExistence type="predicted"/>
<organism evidence="1 2">
    <name type="scientific">Acinetobacter parvus NIPH 1103</name>
    <dbReference type="NCBI Taxonomy" id="1217671"/>
    <lineage>
        <taxon>Bacteria</taxon>
        <taxon>Pseudomonadati</taxon>
        <taxon>Pseudomonadota</taxon>
        <taxon>Gammaproteobacteria</taxon>
        <taxon>Moraxellales</taxon>
        <taxon>Moraxellaceae</taxon>
        <taxon>Acinetobacter</taxon>
    </lineage>
</organism>
<dbReference type="Proteomes" id="UP000018426">
    <property type="component" value="Unassembled WGS sequence"/>
</dbReference>
<dbReference type="HOGENOM" id="CLU_3408418_0_0_6"/>
<evidence type="ECO:0000313" key="1">
    <source>
        <dbReference type="EMBL" id="ENU33873.1"/>
    </source>
</evidence>
<comment type="caution">
    <text evidence="1">The sequence shown here is derived from an EMBL/GenBank/DDBJ whole genome shotgun (WGS) entry which is preliminary data.</text>
</comment>
<reference evidence="1 2" key="1">
    <citation type="submission" date="2013-02" db="EMBL/GenBank/DDBJ databases">
        <title>The Genome Sequence of Acinetobacter parvus NIPH 1103.</title>
        <authorList>
            <consortium name="The Broad Institute Genome Sequencing Platform"/>
            <consortium name="The Broad Institute Genome Sequencing Center for Infectious Disease"/>
            <person name="Cerqueira G."/>
            <person name="Feldgarden M."/>
            <person name="Courvalin P."/>
            <person name="Perichon B."/>
            <person name="Grillot-Courvalin C."/>
            <person name="Clermont D."/>
            <person name="Rocha E."/>
            <person name="Yoon E.-J."/>
            <person name="Nemec A."/>
            <person name="Walker B."/>
            <person name="Young S.K."/>
            <person name="Zeng Q."/>
            <person name="Gargeya S."/>
            <person name="Fitzgerald M."/>
            <person name="Haas B."/>
            <person name="Abouelleil A."/>
            <person name="Alvarado L."/>
            <person name="Arachchi H.M."/>
            <person name="Berlin A.M."/>
            <person name="Chapman S.B."/>
            <person name="Dewar J."/>
            <person name="Goldberg J."/>
            <person name="Griggs A."/>
            <person name="Gujja S."/>
            <person name="Hansen M."/>
            <person name="Howarth C."/>
            <person name="Imamovic A."/>
            <person name="Larimer J."/>
            <person name="McCowan C."/>
            <person name="Murphy C."/>
            <person name="Neiman D."/>
            <person name="Pearson M."/>
            <person name="Priest M."/>
            <person name="Roberts A."/>
            <person name="Saif S."/>
            <person name="Shea T."/>
            <person name="Sisk P."/>
            <person name="Sykes S."/>
            <person name="Wortman J."/>
            <person name="Nusbaum C."/>
            <person name="Birren B."/>
        </authorList>
    </citation>
    <scope>NUCLEOTIDE SEQUENCE [LARGE SCALE GENOMIC DNA]</scope>
    <source>
        <strain evidence="1 2">NIPH 1103</strain>
    </source>
</reference>
<gene>
    <name evidence="1" type="ORF">F989_00845</name>
</gene>
<evidence type="ECO:0000313" key="2">
    <source>
        <dbReference type="Proteomes" id="UP000018426"/>
    </source>
</evidence>
<dbReference type="EMBL" id="APOL01000019">
    <property type="protein sequence ID" value="ENU33873.1"/>
    <property type="molecule type" value="Genomic_DNA"/>
</dbReference>
<protein>
    <submittedName>
        <fullName evidence="1">Uncharacterized protein</fullName>
    </submittedName>
</protein>
<dbReference type="STRING" id="134533.GCA_001485085_01848"/>
<sequence>MQLTLTALDKLKKVPINLFIEFILCIVSA</sequence>
<accession>N8REM3</accession>
<name>N8REM3_9GAMM</name>